<name>A0A150FVT5_GONPE</name>
<feature type="region of interest" description="Disordered" evidence="1">
    <location>
        <begin position="178"/>
        <end position="202"/>
    </location>
</feature>
<dbReference type="EMBL" id="LSYV01000304">
    <property type="protein sequence ID" value="KXZ41721.1"/>
    <property type="molecule type" value="Genomic_DNA"/>
</dbReference>
<feature type="compositionally biased region" description="Low complexity" evidence="1">
    <location>
        <begin position="179"/>
        <end position="195"/>
    </location>
</feature>
<gene>
    <name evidence="2" type="ORF">GPECTOR_306g836</name>
</gene>
<reference evidence="3" key="1">
    <citation type="journal article" date="2016" name="Nat. Commun.">
        <title>The Gonium pectorale genome demonstrates co-option of cell cycle regulation during the evolution of multicellularity.</title>
        <authorList>
            <person name="Hanschen E.R."/>
            <person name="Marriage T.N."/>
            <person name="Ferris P.J."/>
            <person name="Hamaji T."/>
            <person name="Toyoda A."/>
            <person name="Fujiyama A."/>
            <person name="Neme R."/>
            <person name="Noguchi H."/>
            <person name="Minakuchi Y."/>
            <person name="Suzuki M."/>
            <person name="Kawai-Toyooka H."/>
            <person name="Smith D.R."/>
            <person name="Sparks H."/>
            <person name="Anderson J."/>
            <person name="Bakaric R."/>
            <person name="Luria V."/>
            <person name="Karger A."/>
            <person name="Kirschner M.W."/>
            <person name="Durand P.M."/>
            <person name="Michod R.E."/>
            <person name="Nozaki H."/>
            <person name="Olson B.J."/>
        </authorList>
    </citation>
    <scope>NUCLEOTIDE SEQUENCE [LARGE SCALE GENOMIC DNA]</scope>
    <source>
        <strain evidence="3">NIES-2863</strain>
    </source>
</reference>
<accession>A0A150FVT5</accession>
<dbReference type="Gene3D" id="6.10.140.1230">
    <property type="match status" value="1"/>
</dbReference>
<evidence type="ECO:0000313" key="3">
    <source>
        <dbReference type="Proteomes" id="UP000075714"/>
    </source>
</evidence>
<dbReference type="OrthoDB" id="5594417at2759"/>
<dbReference type="GO" id="GO:0007034">
    <property type="term" value="P:vacuolar transport"/>
    <property type="evidence" value="ECO:0007669"/>
    <property type="project" value="InterPro"/>
</dbReference>
<dbReference type="AlphaFoldDB" id="A0A150FVT5"/>
<evidence type="ECO:0000256" key="1">
    <source>
        <dbReference type="SAM" id="MobiDB-lite"/>
    </source>
</evidence>
<dbReference type="InterPro" id="IPR005024">
    <property type="entry name" value="Snf7_fam"/>
</dbReference>
<protein>
    <submittedName>
        <fullName evidence="2">Uncharacterized protein</fullName>
    </submittedName>
</protein>
<dbReference type="PANTHER" id="PTHR10476">
    <property type="entry name" value="CHARGED MULTIVESICULAR BODY PROTEIN"/>
    <property type="match status" value="1"/>
</dbReference>
<evidence type="ECO:0000313" key="2">
    <source>
        <dbReference type="EMBL" id="KXZ41721.1"/>
    </source>
</evidence>
<dbReference type="Pfam" id="PF03357">
    <property type="entry name" value="Snf7"/>
    <property type="match status" value="1"/>
</dbReference>
<keyword evidence="3" id="KW-1185">Reference proteome</keyword>
<comment type="caution">
    <text evidence="2">The sequence shown here is derived from an EMBL/GenBank/DDBJ whole genome shotgun (WGS) entry which is preliminary data.</text>
</comment>
<feature type="region of interest" description="Disordered" evidence="1">
    <location>
        <begin position="1"/>
        <end position="25"/>
    </location>
</feature>
<dbReference type="Proteomes" id="UP000075714">
    <property type="component" value="Unassembled WGS sequence"/>
</dbReference>
<dbReference type="STRING" id="33097.A0A150FVT5"/>
<proteinExistence type="predicted"/>
<organism evidence="2 3">
    <name type="scientific">Gonium pectorale</name>
    <name type="common">Green alga</name>
    <dbReference type="NCBI Taxonomy" id="33097"/>
    <lineage>
        <taxon>Eukaryota</taxon>
        <taxon>Viridiplantae</taxon>
        <taxon>Chlorophyta</taxon>
        <taxon>core chlorophytes</taxon>
        <taxon>Chlorophyceae</taxon>
        <taxon>CS clade</taxon>
        <taxon>Chlamydomonadales</taxon>
        <taxon>Volvocaceae</taxon>
        <taxon>Gonium</taxon>
    </lineage>
</organism>
<sequence>MLKVFKKPDVKEQVRESQRELRKGTRDIDREVLALRREEEKLVREIKAAAKAGNTPGARALAKSLVRLRGQVAKLQGSSAQLRGVGAQMTTAAATATVAKAMGSATKTMTAMQTALDPKRVAASAAAFSRENAKMEMAGEVMGDALDGALGDEDLEDETGELVGQVLDEIGIDLAASMQSAPRQRQRVAAPSAAAADEEPDDELMARLANLKS</sequence>